<dbReference type="EC" id="3.4.24.-" evidence="2"/>
<dbReference type="Pfam" id="PF01400">
    <property type="entry name" value="Astacin"/>
    <property type="match status" value="1"/>
</dbReference>
<dbReference type="GO" id="GO:0006508">
    <property type="term" value="P:proteolysis"/>
    <property type="evidence" value="ECO:0007669"/>
    <property type="project" value="UniProtKB-KW"/>
</dbReference>
<proteinExistence type="predicted"/>
<keyword evidence="5" id="KW-1185">Reference proteome</keyword>
<dbReference type="AlphaFoldDB" id="A0A8T0AAN1"/>
<sequence length="102" mass="11500">MMSRASLSILALLLGFSQALYLTQPEQEDFTSKILDVNHDVMPDVGRIGGTQMVFLNTVGGAEHELNHALRFHREHARSDRDGYIAINWENIDPTTKSNFDL</sequence>
<organism evidence="4 5">
    <name type="scientific">Silurus meridionalis</name>
    <name type="common">Southern catfish</name>
    <name type="synonym">Silurus soldatovi meridionalis</name>
    <dbReference type="NCBI Taxonomy" id="175797"/>
    <lineage>
        <taxon>Eukaryota</taxon>
        <taxon>Metazoa</taxon>
        <taxon>Chordata</taxon>
        <taxon>Craniata</taxon>
        <taxon>Vertebrata</taxon>
        <taxon>Euteleostomi</taxon>
        <taxon>Actinopterygii</taxon>
        <taxon>Neopterygii</taxon>
        <taxon>Teleostei</taxon>
        <taxon>Ostariophysi</taxon>
        <taxon>Siluriformes</taxon>
        <taxon>Siluridae</taxon>
        <taxon>Silurus</taxon>
    </lineage>
</organism>
<dbReference type="GO" id="GO:0004222">
    <property type="term" value="F:metalloendopeptidase activity"/>
    <property type="evidence" value="ECO:0007669"/>
    <property type="project" value="UniProtKB-UniRule"/>
</dbReference>
<dbReference type="Gene3D" id="3.40.390.10">
    <property type="entry name" value="Collagenase (Catalytic Domain)"/>
    <property type="match status" value="1"/>
</dbReference>
<accession>A0A8T0AAN1</accession>
<dbReference type="SUPFAM" id="SSF55486">
    <property type="entry name" value="Metalloproteases ('zincins'), catalytic domain"/>
    <property type="match status" value="1"/>
</dbReference>
<comment type="caution">
    <text evidence="4">The sequence shown here is derived from an EMBL/GenBank/DDBJ whole genome shotgun (WGS) entry which is preliminary data.</text>
</comment>
<dbReference type="PANTHER" id="PTHR10127">
    <property type="entry name" value="DISCOIDIN, CUB, EGF, LAMININ , AND ZINC METALLOPROTEASE DOMAIN CONTAINING"/>
    <property type="match status" value="1"/>
</dbReference>
<dbReference type="GO" id="GO:0046872">
    <property type="term" value="F:metal ion binding"/>
    <property type="evidence" value="ECO:0007669"/>
    <property type="project" value="UniProtKB-KW"/>
</dbReference>
<keyword evidence="2" id="KW-0378">Hydrolase</keyword>
<feature type="domain" description="Peptidase M12A" evidence="3">
    <location>
        <begin position="1"/>
        <end position="102"/>
    </location>
</feature>
<dbReference type="InterPro" id="IPR001506">
    <property type="entry name" value="Peptidase_M12A"/>
</dbReference>
<feature type="signal peptide" evidence="2">
    <location>
        <begin position="1"/>
        <end position="19"/>
    </location>
</feature>
<reference evidence="4" key="1">
    <citation type="submission" date="2020-08" db="EMBL/GenBank/DDBJ databases">
        <title>Chromosome-level assembly of Southern catfish (Silurus meridionalis) provides insights into visual adaptation to the nocturnal and benthic lifestyles.</title>
        <authorList>
            <person name="Zhang Y."/>
            <person name="Wang D."/>
            <person name="Peng Z."/>
        </authorList>
    </citation>
    <scope>NUCLEOTIDE SEQUENCE</scope>
    <source>
        <strain evidence="4">SWU-2019-XX</strain>
        <tissue evidence="4">Muscle</tissue>
    </source>
</reference>
<keyword evidence="2" id="KW-0732">Signal</keyword>
<evidence type="ECO:0000313" key="4">
    <source>
        <dbReference type="EMBL" id="KAF7688361.1"/>
    </source>
</evidence>
<name>A0A8T0AAN1_SILME</name>
<protein>
    <recommendedName>
        <fullName evidence="2">Metalloendopeptidase</fullName>
        <ecNumber evidence="2">3.4.24.-</ecNumber>
    </recommendedName>
</protein>
<comment type="caution">
    <text evidence="1">Lacks conserved residue(s) required for the propagation of feature annotation.</text>
</comment>
<evidence type="ECO:0000259" key="3">
    <source>
        <dbReference type="PROSITE" id="PS51864"/>
    </source>
</evidence>
<evidence type="ECO:0000256" key="1">
    <source>
        <dbReference type="PROSITE-ProRule" id="PRU01211"/>
    </source>
</evidence>
<comment type="cofactor">
    <cofactor evidence="2">
        <name>Zn(2+)</name>
        <dbReference type="ChEBI" id="CHEBI:29105"/>
    </cofactor>
    <text evidence="2">Binds 1 zinc ion per subunit.</text>
</comment>
<dbReference type="PRINTS" id="PR00480">
    <property type="entry name" value="ASTACIN"/>
</dbReference>
<feature type="active site" evidence="1">
    <location>
        <position position="65"/>
    </location>
</feature>
<dbReference type="PANTHER" id="PTHR10127:SF850">
    <property type="entry name" value="METALLOENDOPEPTIDASE"/>
    <property type="match status" value="1"/>
</dbReference>
<gene>
    <name evidence="4" type="ORF">HF521_014367</name>
</gene>
<feature type="chain" id="PRO_5035967406" description="Metalloendopeptidase" evidence="2">
    <location>
        <begin position="20"/>
        <end position="102"/>
    </location>
</feature>
<keyword evidence="2" id="KW-0862">Zinc</keyword>
<keyword evidence="2" id="KW-0645">Protease</keyword>
<dbReference type="InterPro" id="IPR024079">
    <property type="entry name" value="MetalloPept_cat_dom_sf"/>
</dbReference>
<dbReference type="PROSITE" id="PS51864">
    <property type="entry name" value="ASTACIN"/>
    <property type="match status" value="1"/>
</dbReference>
<dbReference type="EMBL" id="JABFDY010000026">
    <property type="protein sequence ID" value="KAF7688361.1"/>
    <property type="molecule type" value="Genomic_DNA"/>
</dbReference>
<evidence type="ECO:0000256" key="2">
    <source>
        <dbReference type="RuleBase" id="RU361183"/>
    </source>
</evidence>
<keyword evidence="2" id="KW-0482">Metalloprotease</keyword>
<keyword evidence="2" id="KW-0479">Metal-binding</keyword>
<dbReference type="Proteomes" id="UP000606274">
    <property type="component" value="Unassembled WGS sequence"/>
</dbReference>
<evidence type="ECO:0000313" key="5">
    <source>
        <dbReference type="Proteomes" id="UP000606274"/>
    </source>
</evidence>